<evidence type="ECO:0000313" key="4">
    <source>
        <dbReference type="Proteomes" id="UP000324233"/>
    </source>
</evidence>
<evidence type="ECO:0000313" key="3">
    <source>
        <dbReference type="EMBL" id="QEH35968.1"/>
    </source>
</evidence>
<keyword evidence="4" id="KW-1185">Reference proteome</keyword>
<organism evidence="3 4">
    <name type="scientific">Aquisphaera giovannonii</name>
    <dbReference type="NCBI Taxonomy" id="406548"/>
    <lineage>
        <taxon>Bacteria</taxon>
        <taxon>Pseudomonadati</taxon>
        <taxon>Planctomycetota</taxon>
        <taxon>Planctomycetia</taxon>
        <taxon>Isosphaerales</taxon>
        <taxon>Isosphaeraceae</taxon>
        <taxon>Aquisphaera</taxon>
    </lineage>
</organism>
<dbReference type="Proteomes" id="UP000324233">
    <property type="component" value="Chromosome"/>
</dbReference>
<name>A0A5B9W610_9BACT</name>
<reference evidence="3 4" key="1">
    <citation type="submission" date="2019-08" db="EMBL/GenBank/DDBJ databases">
        <title>Deep-cultivation of Planctomycetes and their phenomic and genomic characterization uncovers novel biology.</title>
        <authorList>
            <person name="Wiegand S."/>
            <person name="Jogler M."/>
            <person name="Boedeker C."/>
            <person name="Pinto D."/>
            <person name="Vollmers J."/>
            <person name="Rivas-Marin E."/>
            <person name="Kohn T."/>
            <person name="Peeters S.H."/>
            <person name="Heuer A."/>
            <person name="Rast P."/>
            <person name="Oberbeckmann S."/>
            <person name="Bunk B."/>
            <person name="Jeske O."/>
            <person name="Meyerdierks A."/>
            <person name="Storesund J.E."/>
            <person name="Kallscheuer N."/>
            <person name="Luecker S."/>
            <person name="Lage O.M."/>
            <person name="Pohl T."/>
            <person name="Merkel B.J."/>
            <person name="Hornburger P."/>
            <person name="Mueller R.-W."/>
            <person name="Bruemmer F."/>
            <person name="Labrenz M."/>
            <person name="Spormann A.M."/>
            <person name="Op den Camp H."/>
            <person name="Overmann J."/>
            <person name="Amann R."/>
            <person name="Jetten M.S.M."/>
            <person name="Mascher T."/>
            <person name="Medema M.H."/>
            <person name="Devos D.P."/>
            <person name="Kaster A.-K."/>
            <person name="Ovreas L."/>
            <person name="Rohde M."/>
            <person name="Galperin M.Y."/>
            <person name="Jogler C."/>
        </authorList>
    </citation>
    <scope>NUCLEOTIDE SEQUENCE [LARGE SCALE GENOMIC DNA]</scope>
    <source>
        <strain evidence="3 4">OJF2</strain>
    </source>
</reference>
<evidence type="ECO:0000256" key="1">
    <source>
        <dbReference type="SAM" id="MobiDB-lite"/>
    </source>
</evidence>
<dbReference type="KEGG" id="agv:OJF2_45250"/>
<feature type="region of interest" description="Disordered" evidence="1">
    <location>
        <begin position="22"/>
        <end position="42"/>
    </location>
</feature>
<dbReference type="AlphaFoldDB" id="A0A5B9W610"/>
<protein>
    <recommendedName>
        <fullName evidence="5">Phytase-like domain-containing protein</fullName>
    </recommendedName>
</protein>
<dbReference type="OrthoDB" id="337615at2"/>
<gene>
    <name evidence="3" type="ORF">OJF2_45250</name>
</gene>
<dbReference type="EMBL" id="CP042997">
    <property type="protein sequence ID" value="QEH35968.1"/>
    <property type="molecule type" value="Genomic_DNA"/>
</dbReference>
<sequence length="345" mass="38165" precursor="true">MRRLLAPLTLLYALLGGLAIAGDGPPSSPRPPRPPMPKIDRPVMFDTPEADRILAALQVYPPDNPWNEDISGRPVHPNSRKIIASIGADKPLAFNSDMGFILVPPDQKRVPVVLGEYPGESDPGPYPIPGNAPVEGWPMNGEPLEKHQRGGEGDRHVLVVDPVNRKLYELYHGRKTARGWAADQSSIFDLASNRLRPDGWTSTDAAGLPIFPAVVRFDELERGRVEHAMRFTVRRSRRAYVYPATHFASPLRDENLPRMGERFRLRRDFDVSGFSPHTKALLVGLKTYGMIVADNGGDWRISVAPDRRIVGLDDELRRVKGRDFEVIVPSGPREGSITPPPAAGP</sequence>
<feature type="compositionally biased region" description="Pro residues" evidence="1">
    <location>
        <begin position="26"/>
        <end position="37"/>
    </location>
</feature>
<proteinExistence type="predicted"/>
<dbReference type="RefSeq" id="WP_148595705.1">
    <property type="nucleotide sequence ID" value="NZ_CP042997.1"/>
</dbReference>
<feature type="signal peptide" evidence="2">
    <location>
        <begin position="1"/>
        <end position="21"/>
    </location>
</feature>
<accession>A0A5B9W610</accession>
<evidence type="ECO:0008006" key="5">
    <source>
        <dbReference type="Google" id="ProtNLM"/>
    </source>
</evidence>
<keyword evidence="2" id="KW-0732">Signal</keyword>
<evidence type="ECO:0000256" key="2">
    <source>
        <dbReference type="SAM" id="SignalP"/>
    </source>
</evidence>
<feature type="chain" id="PRO_5023009011" description="Phytase-like domain-containing protein" evidence="2">
    <location>
        <begin position="22"/>
        <end position="345"/>
    </location>
</feature>